<gene>
    <name evidence="10" type="ORF">CI238_02214</name>
</gene>
<organism evidence="10 11">
    <name type="scientific">Colletotrichum incanum</name>
    <name type="common">Soybean anthracnose fungus</name>
    <dbReference type="NCBI Taxonomy" id="1573173"/>
    <lineage>
        <taxon>Eukaryota</taxon>
        <taxon>Fungi</taxon>
        <taxon>Dikarya</taxon>
        <taxon>Ascomycota</taxon>
        <taxon>Pezizomycotina</taxon>
        <taxon>Sordariomycetes</taxon>
        <taxon>Hypocreomycetidae</taxon>
        <taxon>Glomerellales</taxon>
        <taxon>Glomerellaceae</taxon>
        <taxon>Colletotrichum</taxon>
        <taxon>Colletotrichum spaethianum species complex</taxon>
    </lineage>
</organism>
<feature type="domain" description="Calcium uniporter protein C-terminal" evidence="9">
    <location>
        <begin position="812"/>
        <end position="930"/>
    </location>
</feature>
<feature type="transmembrane region" description="Helical" evidence="8">
    <location>
        <begin position="844"/>
        <end position="864"/>
    </location>
</feature>
<evidence type="ECO:0000259" key="9">
    <source>
        <dbReference type="Pfam" id="PF04678"/>
    </source>
</evidence>
<dbReference type="SUPFAM" id="SSF48264">
    <property type="entry name" value="Cytochrome P450"/>
    <property type="match status" value="1"/>
</dbReference>
<feature type="compositionally biased region" description="Basic and acidic residues" evidence="7">
    <location>
        <begin position="990"/>
        <end position="1015"/>
    </location>
</feature>
<evidence type="ECO:0000256" key="2">
    <source>
        <dbReference type="ARBA" id="ARBA00010617"/>
    </source>
</evidence>
<dbReference type="Pfam" id="PF00067">
    <property type="entry name" value="p450"/>
    <property type="match status" value="1"/>
</dbReference>
<evidence type="ECO:0000256" key="5">
    <source>
        <dbReference type="ARBA" id="ARBA00023033"/>
    </source>
</evidence>
<dbReference type="PANTHER" id="PTHR47582:SF1">
    <property type="entry name" value="P450, PUTATIVE (EUROFUNG)-RELATED"/>
    <property type="match status" value="1"/>
</dbReference>
<feature type="binding site" description="axial binding residue" evidence="6">
    <location>
        <position position="463"/>
    </location>
    <ligand>
        <name>heme</name>
        <dbReference type="ChEBI" id="CHEBI:30413"/>
    </ligand>
    <ligandPart>
        <name>Fe</name>
        <dbReference type="ChEBI" id="CHEBI:18248"/>
    </ligandPart>
</feature>
<dbReference type="CDD" id="cd11040">
    <property type="entry name" value="CYP7_CYP8-like"/>
    <property type="match status" value="1"/>
</dbReference>
<dbReference type="InterPro" id="IPR006769">
    <property type="entry name" value="MCU_C"/>
</dbReference>
<dbReference type="Proteomes" id="UP000076584">
    <property type="component" value="Unassembled WGS sequence"/>
</dbReference>
<dbReference type="GO" id="GO:0004497">
    <property type="term" value="F:monooxygenase activity"/>
    <property type="evidence" value="ECO:0007669"/>
    <property type="project" value="UniProtKB-KW"/>
</dbReference>
<keyword evidence="8" id="KW-0812">Transmembrane</keyword>
<dbReference type="Pfam" id="PF04678">
    <property type="entry name" value="MCU"/>
    <property type="match status" value="1"/>
</dbReference>
<name>A0A162PDT0_COLIC</name>
<evidence type="ECO:0000256" key="6">
    <source>
        <dbReference type="PIRSR" id="PIRSR602403-1"/>
    </source>
</evidence>
<feature type="compositionally biased region" description="Acidic residues" evidence="7">
    <location>
        <begin position="980"/>
        <end position="989"/>
    </location>
</feature>
<dbReference type="AlphaFoldDB" id="A0A162PDT0"/>
<sequence length="1015" mass="114866">MSEGIGHMAGNGTAKAGSFLAFLVGYIQKSTSSYASVAMLLALAILVHKFASPEVDEREPPLMKPRIPVIGHLIGMIRHQSGYFKTLENRNMIIATLPILNSKVYGIWDATLIQSVYRNRQLSFEPFAVEFAQRELGFNNAILKVIQESTLVPDMFDGIHKSMNADNLHRMNANALAYVSDALDDVCNGSEAFETNNFFLWVRDLMTMATTEALYGPHNPLRNNASLMNDAWVFEADLPVLMLGVVPSITARRCYYARQRLQAALSDYYINNRDYHEDASQIAKNRAAVLRNHGISGEEVGIMELALLHLATSNTIPTLFWFMVHVFSRPELAARLRDEVLPVVQHNGNGEVTIDIGTLDERCPLLVSCYREAIRMSNQGMGNRRVMEDTTISDGNGRSYLLKKGCNVQMSAQVIHRLEKSWGPDSANFVPNRFVVKSSKEHAESEKMKRASFIAFGGGRHLCPGRNFAFAENLGFVASLLAGFDVSPLDENMKETDTIPEAAACLMTNAVVKPLNNGRGYGQPNIEMSYAFRRVCLQLPASFSPKHGPLHQAFRPAGLGIGTQAPGTGRAFRLSAKLRDEIDDAKAKKANQHDMYKEEDKEKFERDELIALRKQEERPWHRAGDEVEQRESSKDPTNGDKTRGRLLTTPTRLLKLILPLPFHAEQSRITQTPKNDDEREEIAPLALLVHPQQPLSYLERLLQAEIPPIDDGRRERIPKIYFRAEADHQETKPDRRSSQKQEGNVASYSGLGHEGPKKDRDDTNWVRWSSSTEVGDFIRDAARGREFSIGIEGYNQELRVAVPSFNDRTYYMRIRLRRMSRRVEELAKLKQECDYLAHRGAHRLAQGGFALLSGWWGVVYYVTFHTDFGWDLVEPVTYLAGLTTIMGGYLWFLYISKDLSYKAALNITVSKRQQALYQERGFDPSAWEALVHEANSLRREIRFVATEYDVDWDETKDLGGEEVQEVLDKEKKGSRRRHDEDEDEADEDERVEHKRKDDKKASKQPEKGSESTKAS</sequence>
<comment type="cofactor">
    <cofactor evidence="1 6">
        <name>heme</name>
        <dbReference type="ChEBI" id="CHEBI:30413"/>
    </cofactor>
</comment>
<feature type="region of interest" description="Disordered" evidence="7">
    <location>
        <begin position="615"/>
        <end position="646"/>
    </location>
</feature>
<evidence type="ECO:0000256" key="4">
    <source>
        <dbReference type="ARBA" id="ARBA00023004"/>
    </source>
</evidence>
<keyword evidence="4 6" id="KW-0408">Iron</keyword>
<keyword evidence="8" id="KW-1133">Transmembrane helix</keyword>
<comment type="similarity">
    <text evidence="2">Belongs to the cytochrome P450 family.</text>
</comment>
<comment type="caution">
    <text evidence="10">The sequence shown here is derived from an EMBL/GenBank/DDBJ whole genome shotgun (WGS) entry which is preliminary data.</text>
</comment>
<dbReference type="InterPro" id="IPR017972">
    <property type="entry name" value="Cyt_P450_CS"/>
</dbReference>
<dbReference type="GO" id="GO:0016705">
    <property type="term" value="F:oxidoreductase activity, acting on paired donors, with incorporation or reduction of molecular oxygen"/>
    <property type="evidence" value="ECO:0007669"/>
    <property type="project" value="InterPro"/>
</dbReference>
<keyword evidence="11" id="KW-1185">Reference proteome</keyword>
<dbReference type="Gene3D" id="1.10.630.10">
    <property type="entry name" value="Cytochrome P450"/>
    <property type="match status" value="1"/>
</dbReference>
<feature type="compositionally biased region" description="Basic and acidic residues" evidence="7">
    <location>
        <begin position="615"/>
        <end position="643"/>
    </location>
</feature>
<dbReference type="STRING" id="1573173.A0A162PDT0"/>
<feature type="region of interest" description="Disordered" evidence="7">
    <location>
        <begin position="722"/>
        <end position="765"/>
    </location>
</feature>
<dbReference type="InterPro" id="IPR002403">
    <property type="entry name" value="Cyt_P450_E_grp-IV"/>
</dbReference>
<dbReference type="InterPro" id="IPR001128">
    <property type="entry name" value="Cyt_P450"/>
</dbReference>
<keyword evidence="6" id="KW-0349">Heme</keyword>
<dbReference type="InterPro" id="IPR036396">
    <property type="entry name" value="Cyt_P450_sf"/>
</dbReference>
<feature type="compositionally biased region" description="Basic and acidic residues" evidence="7">
    <location>
        <begin position="722"/>
        <end position="739"/>
    </location>
</feature>
<keyword evidence="3 6" id="KW-0479">Metal-binding</keyword>
<feature type="transmembrane region" description="Helical" evidence="8">
    <location>
        <begin position="876"/>
        <end position="895"/>
    </location>
</feature>
<dbReference type="PROSITE" id="PS00086">
    <property type="entry name" value="CYTOCHROME_P450"/>
    <property type="match status" value="1"/>
</dbReference>
<proteinExistence type="inferred from homology"/>
<protein>
    <submittedName>
        <fullName evidence="10">Prostacyclin synthase</fullName>
    </submittedName>
</protein>
<dbReference type="InterPro" id="IPR053007">
    <property type="entry name" value="CYP450_monoxygenase_sec-met"/>
</dbReference>
<evidence type="ECO:0000256" key="7">
    <source>
        <dbReference type="SAM" id="MobiDB-lite"/>
    </source>
</evidence>
<dbReference type="EMBL" id="LFIW01000342">
    <property type="protein sequence ID" value="KZL87035.1"/>
    <property type="molecule type" value="Genomic_DNA"/>
</dbReference>
<evidence type="ECO:0000256" key="3">
    <source>
        <dbReference type="ARBA" id="ARBA00022723"/>
    </source>
</evidence>
<keyword evidence="8" id="KW-0472">Membrane</keyword>
<reference evidence="10 11" key="1">
    <citation type="submission" date="2015-06" db="EMBL/GenBank/DDBJ databases">
        <title>Survival trade-offs in plant roots during colonization by closely related pathogenic and mutualistic fungi.</title>
        <authorList>
            <person name="Hacquard S."/>
            <person name="Kracher B."/>
            <person name="Hiruma K."/>
            <person name="Weinman A."/>
            <person name="Muench P."/>
            <person name="Garrido Oter R."/>
            <person name="Ver Loren van Themaat E."/>
            <person name="Dallerey J.-F."/>
            <person name="Damm U."/>
            <person name="Henrissat B."/>
            <person name="Lespinet O."/>
            <person name="Thon M."/>
            <person name="Kemen E."/>
            <person name="McHardy A.C."/>
            <person name="Schulze-Lefert P."/>
            <person name="O'Connell R.J."/>
        </authorList>
    </citation>
    <scope>NUCLEOTIDE SEQUENCE [LARGE SCALE GENOMIC DNA]</scope>
    <source>
        <strain evidence="10 11">MAFF 238704</strain>
    </source>
</reference>
<dbReference type="PRINTS" id="PR00465">
    <property type="entry name" value="EP450IV"/>
</dbReference>
<evidence type="ECO:0000313" key="11">
    <source>
        <dbReference type="Proteomes" id="UP000076584"/>
    </source>
</evidence>
<keyword evidence="5" id="KW-0560">Oxidoreductase</keyword>
<dbReference type="GO" id="GO:0005506">
    <property type="term" value="F:iron ion binding"/>
    <property type="evidence" value="ECO:0007669"/>
    <property type="project" value="InterPro"/>
</dbReference>
<keyword evidence="5" id="KW-0503">Monooxygenase</keyword>
<dbReference type="PANTHER" id="PTHR47582">
    <property type="entry name" value="P450, PUTATIVE (EUROFUNG)-RELATED"/>
    <property type="match status" value="1"/>
</dbReference>
<feature type="region of interest" description="Disordered" evidence="7">
    <location>
        <begin position="961"/>
        <end position="1015"/>
    </location>
</feature>
<evidence type="ECO:0000256" key="8">
    <source>
        <dbReference type="SAM" id="Phobius"/>
    </source>
</evidence>
<dbReference type="GO" id="GO:0020037">
    <property type="term" value="F:heme binding"/>
    <property type="evidence" value="ECO:0007669"/>
    <property type="project" value="InterPro"/>
</dbReference>
<evidence type="ECO:0000256" key="1">
    <source>
        <dbReference type="ARBA" id="ARBA00001971"/>
    </source>
</evidence>
<evidence type="ECO:0000313" key="10">
    <source>
        <dbReference type="EMBL" id="KZL87035.1"/>
    </source>
</evidence>
<feature type="compositionally biased region" description="Basic and acidic residues" evidence="7">
    <location>
        <begin position="754"/>
        <end position="764"/>
    </location>
</feature>
<accession>A0A162PDT0</accession>